<dbReference type="Gene3D" id="3.10.690.10">
    <property type="entry name" value="Bifunctional nuclease domain"/>
    <property type="match status" value="1"/>
</dbReference>
<dbReference type="InterPro" id="IPR003729">
    <property type="entry name" value="Bi_nuclease_dom"/>
</dbReference>
<dbReference type="Pfam" id="PF02577">
    <property type="entry name" value="BFN_dom"/>
    <property type="match status" value="1"/>
</dbReference>
<name>A0ABV9YG98_9PSEU</name>
<gene>
    <name evidence="2" type="ORF">ACFPBZ_00605</name>
</gene>
<evidence type="ECO:0000259" key="1">
    <source>
        <dbReference type="PROSITE" id="PS51658"/>
    </source>
</evidence>
<protein>
    <submittedName>
        <fullName evidence="2">Bifunctional nuclease family protein</fullName>
    </submittedName>
</protein>
<dbReference type="PROSITE" id="PS51658">
    <property type="entry name" value="BFN"/>
    <property type="match status" value="1"/>
</dbReference>
<dbReference type="RefSeq" id="WP_378034047.1">
    <property type="nucleotide sequence ID" value="NZ_JBHSIV010000001.1"/>
</dbReference>
<feature type="domain" description="BFN" evidence="1">
    <location>
        <begin position="1"/>
        <end position="130"/>
    </location>
</feature>
<reference evidence="3" key="1">
    <citation type="journal article" date="2019" name="Int. J. Syst. Evol. Microbiol.">
        <title>The Global Catalogue of Microorganisms (GCM) 10K type strain sequencing project: providing services to taxonomists for standard genome sequencing and annotation.</title>
        <authorList>
            <consortium name="The Broad Institute Genomics Platform"/>
            <consortium name="The Broad Institute Genome Sequencing Center for Infectious Disease"/>
            <person name="Wu L."/>
            <person name="Ma J."/>
        </authorList>
    </citation>
    <scope>NUCLEOTIDE SEQUENCE [LARGE SCALE GENOMIC DNA]</scope>
    <source>
        <strain evidence="3">CGMCC 4.7093</strain>
    </source>
</reference>
<evidence type="ECO:0000313" key="3">
    <source>
        <dbReference type="Proteomes" id="UP001595947"/>
    </source>
</evidence>
<dbReference type="Proteomes" id="UP001595947">
    <property type="component" value="Unassembled WGS sequence"/>
</dbReference>
<accession>A0ABV9YG98</accession>
<comment type="caution">
    <text evidence="2">The sequence shown here is derived from an EMBL/GenBank/DDBJ whole genome shotgun (WGS) entry which is preliminary data.</text>
</comment>
<organism evidence="2 3">
    <name type="scientific">Actinomycetospora atypica</name>
    <dbReference type="NCBI Taxonomy" id="1290095"/>
    <lineage>
        <taxon>Bacteria</taxon>
        <taxon>Bacillati</taxon>
        <taxon>Actinomycetota</taxon>
        <taxon>Actinomycetes</taxon>
        <taxon>Pseudonocardiales</taxon>
        <taxon>Pseudonocardiaceae</taxon>
        <taxon>Actinomycetospora</taxon>
    </lineage>
</organism>
<keyword evidence="3" id="KW-1185">Reference proteome</keyword>
<proteinExistence type="predicted"/>
<dbReference type="SUPFAM" id="SSF103256">
    <property type="entry name" value="Hypothetical protein TM0160"/>
    <property type="match status" value="1"/>
</dbReference>
<dbReference type="EMBL" id="JBHSIV010000001">
    <property type="protein sequence ID" value="MFC5060693.1"/>
    <property type="molecule type" value="Genomic_DNA"/>
</dbReference>
<dbReference type="InterPro" id="IPR036104">
    <property type="entry name" value="BFN_sf"/>
</dbReference>
<evidence type="ECO:0000313" key="2">
    <source>
        <dbReference type="EMBL" id="MFC5060693.1"/>
    </source>
</evidence>
<sequence>MEELHLVTLVVHRVTREPLAVLADPEEDRCLVVAVRAPQAEIMAAGPHPARDADTRLTQDVVADLATAVGRRLARAHIDDLVDERFRASLVLDDGTAVDVRPSDALAIAVRDALPISVADHVMEVAGQSWRDLQGDKPHPQSVEVDEMREFLDQVTPDDFRAGDDER</sequence>